<feature type="region of interest" description="Disordered" evidence="1">
    <location>
        <begin position="97"/>
        <end position="117"/>
    </location>
</feature>
<evidence type="ECO:0000313" key="2">
    <source>
        <dbReference type="EMBL" id="CAH1424550.1"/>
    </source>
</evidence>
<reference evidence="2 3" key="1">
    <citation type="submission" date="2022-01" db="EMBL/GenBank/DDBJ databases">
        <authorList>
            <person name="Xiong W."/>
            <person name="Schranz E."/>
        </authorList>
    </citation>
    <scope>NUCLEOTIDE SEQUENCE [LARGE SCALE GENOMIC DNA]</scope>
</reference>
<organism evidence="2 3">
    <name type="scientific">Lactuca virosa</name>
    <dbReference type="NCBI Taxonomy" id="75947"/>
    <lineage>
        <taxon>Eukaryota</taxon>
        <taxon>Viridiplantae</taxon>
        <taxon>Streptophyta</taxon>
        <taxon>Embryophyta</taxon>
        <taxon>Tracheophyta</taxon>
        <taxon>Spermatophyta</taxon>
        <taxon>Magnoliopsida</taxon>
        <taxon>eudicotyledons</taxon>
        <taxon>Gunneridae</taxon>
        <taxon>Pentapetalae</taxon>
        <taxon>asterids</taxon>
        <taxon>campanulids</taxon>
        <taxon>Asterales</taxon>
        <taxon>Asteraceae</taxon>
        <taxon>Cichorioideae</taxon>
        <taxon>Cichorieae</taxon>
        <taxon>Lactucinae</taxon>
        <taxon>Lactuca</taxon>
    </lineage>
</organism>
<proteinExistence type="predicted"/>
<comment type="caution">
    <text evidence="2">The sequence shown here is derived from an EMBL/GenBank/DDBJ whole genome shotgun (WGS) entry which is preliminary data.</text>
</comment>
<name>A0AAU9ME17_9ASTR</name>
<accession>A0AAU9ME17</accession>
<protein>
    <submittedName>
        <fullName evidence="2">Uncharacterized protein</fullName>
    </submittedName>
</protein>
<dbReference type="AlphaFoldDB" id="A0AAU9ME17"/>
<evidence type="ECO:0000256" key="1">
    <source>
        <dbReference type="SAM" id="MobiDB-lite"/>
    </source>
</evidence>
<gene>
    <name evidence="2" type="ORF">LVIROSA_LOCUS11744</name>
</gene>
<sequence>MAELRVAVMGGMLWQLRCLSIAFYRRELGESGARKMAGGDEGFSVVLEVWVVLGREEVRGSESGGGVVYARVGTTEMKKRRFGLWLVNNHITPRHHRNHFHRLTPPPPLSSTTTTSGKKKLIETYKKTIDAQIKS</sequence>
<keyword evidence="3" id="KW-1185">Reference proteome</keyword>
<evidence type="ECO:0000313" key="3">
    <source>
        <dbReference type="Proteomes" id="UP001157418"/>
    </source>
</evidence>
<dbReference type="Proteomes" id="UP001157418">
    <property type="component" value="Unassembled WGS sequence"/>
</dbReference>
<dbReference type="EMBL" id="CAKMRJ010001709">
    <property type="protein sequence ID" value="CAH1424550.1"/>
    <property type="molecule type" value="Genomic_DNA"/>
</dbReference>